<protein>
    <submittedName>
        <fullName evidence="1">Uncharacterized protein</fullName>
    </submittedName>
</protein>
<name>A0A1Q9AGF6_9HYPH</name>
<dbReference type="AlphaFoldDB" id="A0A1Q9AGF6"/>
<gene>
    <name evidence="1" type="ORF">BJF92_09905</name>
</gene>
<reference evidence="1 2" key="1">
    <citation type="submission" date="2016-09" db="EMBL/GenBank/DDBJ databases">
        <title>Rhizobium sp. nov., a novel species isolated from the rice rhizosphere.</title>
        <authorList>
            <person name="Zhao J."/>
            <person name="Zhang X."/>
        </authorList>
    </citation>
    <scope>NUCLEOTIDE SEQUENCE [LARGE SCALE GENOMIC DNA]</scope>
    <source>
        <strain evidence="1 2">MH17</strain>
    </source>
</reference>
<dbReference type="STRING" id="1672749.BJF92_09905"/>
<dbReference type="EMBL" id="MKIO01000037">
    <property type="protein sequence ID" value="OLP54042.1"/>
    <property type="molecule type" value="Genomic_DNA"/>
</dbReference>
<evidence type="ECO:0000313" key="1">
    <source>
        <dbReference type="EMBL" id="OLP54042.1"/>
    </source>
</evidence>
<evidence type="ECO:0000313" key="2">
    <source>
        <dbReference type="Proteomes" id="UP000186143"/>
    </source>
</evidence>
<comment type="caution">
    <text evidence="1">The sequence shown here is derived from an EMBL/GenBank/DDBJ whole genome shotgun (WGS) entry which is preliminary data.</text>
</comment>
<dbReference type="Proteomes" id="UP000186143">
    <property type="component" value="Unassembled WGS sequence"/>
</dbReference>
<sequence length="106" mass="11081">MQCFAPAMLSAQRAGRLPAIGPEPTGADLTGDGCAMMAACPGMTAIAMRAASMSAPSEGRHEALRRLSLDWAVHAPLADGAWRCRKHHAAAARLERAARQMEQAGG</sequence>
<accession>A0A1Q9AGF6</accession>
<proteinExistence type="predicted"/>
<organism evidence="1 2">
    <name type="scientific">Xaviernesmea rhizosphaerae</name>
    <dbReference type="NCBI Taxonomy" id="1672749"/>
    <lineage>
        <taxon>Bacteria</taxon>
        <taxon>Pseudomonadati</taxon>
        <taxon>Pseudomonadota</taxon>
        <taxon>Alphaproteobacteria</taxon>
        <taxon>Hyphomicrobiales</taxon>
        <taxon>Rhizobiaceae</taxon>
        <taxon>Rhizobium/Agrobacterium group</taxon>
        <taxon>Xaviernesmea</taxon>
    </lineage>
</organism>